<gene>
    <name evidence="2" type="ORF">M427DRAFT_315235</name>
</gene>
<dbReference type="AlphaFoldDB" id="A0A139AX19"/>
<evidence type="ECO:0008006" key="4">
    <source>
        <dbReference type="Google" id="ProtNLM"/>
    </source>
</evidence>
<evidence type="ECO:0000313" key="2">
    <source>
        <dbReference type="EMBL" id="KXS21270.1"/>
    </source>
</evidence>
<dbReference type="EMBL" id="KQ965733">
    <property type="protein sequence ID" value="KXS21270.1"/>
    <property type="molecule type" value="Genomic_DNA"/>
</dbReference>
<keyword evidence="3" id="KW-1185">Reference proteome</keyword>
<proteinExistence type="predicted"/>
<evidence type="ECO:0000256" key="1">
    <source>
        <dbReference type="SAM" id="SignalP"/>
    </source>
</evidence>
<organism evidence="2 3">
    <name type="scientific">Gonapodya prolifera (strain JEL478)</name>
    <name type="common">Monoblepharis prolifera</name>
    <dbReference type="NCBI Taxonomy" id="1344416"/>
    <lineage>
        <taxon>Eukaryota</taxon>
        <taxon>Fungi</taxon>
        <taxon>Fungi incertae sedis</taxon>
        <taxon>Chytridiomycota</taxon>
        <taxon>Chytridiomycota incertae sedis</taxon>
        <taxon>Monoblepharidomycetes</taxon>
        <taxon>Monoblepharidales</taxon>
        <taxon>Gonapodyaceae</taxon>
        <taxon>Gonapodya</taxon>
    </lineage>
</organism>
<feature type="chain" id="PRO_5007296483" description="Secreted protein" evidence="1">
    <location>
        <begin position="25"/>
        <end position="107"/>
    </location>
</feature>
<accession>A0A139AX19</accession>
<evidence type="ECO:0000313" key="3">
    <source>
        <dbReference type="Proteomes" id="UP000070544"/>
    </source>
</evidence>
<feature type="signal peptide" evidence="1">
    <location>
        <begin position="1"/>
        <end position="24"/>
    </location>
</feature>
<keyword evidence="1" id="KW-0732">Signal</keyword>
<protein>
    <recommendedName>
        <fullName evidence="4">Secreted protein</fullName>
    </recommendedName>
</protein>
<dbReference type="Proteomes" id="UP000070544">
    <property type="component" value="Unassembled WGS sequence"/>
</dbReference>
<name>A0A139AX19_GONPJ</name>
<sequence>MPLPLPPWSRCLGLIGLLFQKCLTPSKPHGTGDEALESETTASCTTSGRLLAFRTSWDGKQSGIVAFQQPILVRAPTGPATRKPRQDQTYFGTEFLPEQGPMLHRKR</sequence>
<reference evidence="2 3" key="1">
    <citation type="journal article" date="2015" name="Genome Biol. Evol.">
        <title>Phylogenomic analyses indicate that early fungi evolved digesting cell walls of algal ancestors of land plants.</title>
        <authorList>
            <person name="Chang Y."/>
            <person name="Wang S."/>
            <person name="Sekimoto S."/>
            <person name="Aerts A.L."/>
            <person name="Choi C."/>
            <person name="Clum A."/>
            <person name="LaButti K.M."/>
            <person name="Lindquist E.A."/>
            <person name="Yee Ngan C."/>
            <person name="Ohm R.A."/>
            <person name="Salamov A.A."/>
            <person name="Grigoriev I.V."/>
            <person name="Spatafora J.W."/>
            <person name="Berbee M.L."/>
        </authorList>
    </citation>
    <scope>NUCLEOTIDE SEQUENCE [LARGE SCALE GENOMIC DNA]</scope>
    <source>
        <strain evidence="2 3">JEL478</strain>
    </source>
</reference>